<dbReference type="InterPro" id="IPR036116">
    <property type="entry name" value="FN3_sf"/>
</dbReference>
<evidence type="ECO:0000259" key="2">
    <source>
        <dbReference type="PROSITE" id="PS50853"/>
    </source>
</evidence>
<proteinExistence type="predicted"/>
<dbReference type="Proteomes" id="UP000297739">
    <property type="component" value="Unassembled WGS sequence"/>
</dbReference>
<dbReference type="EMBL" id="SRLD01000013">
    <property type="protein sequence ID" value="TGE17027.1"/>
    <property type="molecule type" value="Genomic_DNA"/>
</dbReference>
<dbReference type="Gene3D" id="2.60.40.10">
    <property type="entry name" value="Immunoglobulins"/>
    <property type="match status" value="1"/>
</dbReference>
<feature type="domain" description="Fibronectin type-III" evidence="2">
    <location>
        <begin position="553"/>
        <end position="646"/>
    </location>
</feature>
<dbReference type="InterPro" id="IPR003961">
    <property type="entry name" value="FN3_dom"/>
</dbReference>
<dbReference type="SMART" id="SM00060">
    <property type="entry name" value="FN3"/>
    <property type="match status" value="1"/>
</dbReference>
<feature type="chain" id="PRO_5021388933" evidence="1">
    <location>
        <begin position="33"/>
        <end position="911"/>
    </location>
</feature>
<dbReference type="Pfam" id="PF00041">
    <property type="entry name" value="fn3"/>
    <property type="match status" value="1"/>
</dbReference>
<accession>A0A4Z0PNZ8</accession>
<dbReference type="InterPro" id="IPR013783">
    <property type="entry name" value="Ig-like_fold"/>
</dbReference>
<keyword evidence="1" id="KW-0732">Signal</keyword>
<dbReference type="Pfam" id="PF18962">
    <property type="entry name" value="Por_Secre_tail"/>
    <property type="match status" value="1"/>
</dbReference>
<dbReference type="Gene3D" id="2.60.120.200">
    <property type="match status" value="1"/>
</dbReference>
<name>A0A4Z0PNZ8_9BACT</name>
<dbReference type="AlphaFoldDB" id="A0A4Z0PNZ8"/>
<keyword evidence="4" id="KW-1185">Reference proteome</keyword>
<dbReference type="CDD" id="cd00063">
    <property type="entry name" value="FN3"/>
    <property type="match status" value="1"/>
</dbReference>
<dbReference type="InterPro" id="IPR026444">
    <property type="entry name" value="Secre_tail"/>
</dbReference>
<protein>
    <submittedName>
        <fullName evidence="3">T9SS type A sorting domain-containing protein</fullName>
    </submittedName>
</protein>
<dbReference type="RefSeq" id="WP_135497303.1">
    <property type="nucleotide sequence ID" value="NZ_SRLD01000013.1"/>
</dbReference>
<comment type="caution">
    <text evidence="3">The sequence shown here is derived from an EMBL/GenBank/DDBJ whole genome shotgun (WGS) entry which is preliminary data.</text>
</comment>
<evidence type="ECO:0000313" key="4">
    <source>
        <dbReference type="Proteomes" id="UP000297739"/>
    </source>
</evidence>
<feature type="signal peptide" evidence="1">
    <location>
        <begin position="1"/>
        <end position="32"/>
    </location>
</feature>
<gene>
    <name evidence="3" type="ORF">E5J99_08560</name>
</gene>
<reference evidence="3 4" key="1">
    <citation type="submission" date="2019-04" db="EMBL/GenBank/DDBJ databases">
        <authorList>
            <person name="Feng G."/>
            <person name="Zhang J."/>
            <person name="Zhu H."/>
        </authorList>
    </citation>
    <scope>NUCLEOTIDE SEQUENCE [LARGE SCALE GENOMIC DNA]</scope>
    <source>
        <strain evidence="3 4">JCM 17223</strain>
    </source>
</reference>
<sequence>MTNWYKTSLTTQRWRQLALAALLSVGATAAQAQSLNYNQFGVQNIVTAYDDLGAKGTLIPTPNTDDANSAATPIGFTFNYNGVAFNDFVLNTNGFIKLGTTAPAAPFFSPGSQVNTGGPLNAAGETNLLLPFNDDLVDATAGPSEYRVFVDGTPGQRVCTIQWKNVKDKPRTTTATSTTILGTQLDNFSFQVKLYETSNTIDFVYSSAIAGAGPEGAKFEIVGIKGSGSAVNQTVVGTKGSATAWSATTFGGTVYSATTNAHNIRSSVRPDAGRTYRFLSAQPIDAAVLAVYSLGKLPIPAAAPHVIQAVVRNVGSSAMTNVAVTATVAGVNTFTSTKTIATLAVGAVATVSFDPFTPTVVGNETITVTAAADDVAANNTKTYVQQVTTGAFAIAEPGVAATSSIGFGASTTGNILAVKYTTNSPRQVTTVTTRLADPNSVGKIVYAVVTNSAGAILGRTPDYTVATADINTDKVFTLPTPVSIPAGDFYAGIAQGISATPHFPIGTQNENPTRPGAFYSIAIGGGAPGDQVAGNLGRIMIEANTIGAATCPIPTAVSVTSNSSTSGTVSFTGPASATGYTIIYGPSGFNPASAGTTVTATTSPFTITGLTPSTTYQVYIRSNCGATDQSALVGPATFATLCTPPIITTFPYTQNFDNIAPNTTLPCGITVSDANGDGYTWEPLPTNSASAPNSMVYLYNEADITKGGDDWFYTPSLFLRAGSSYQLSFKYKTLADPSAATSEKLEVKFGAAATPAGQTNLLWRNTNITNTTYVTTTAGSGANQVMAISPTANGNVFIGFHAFSNPNEFVIFVDDVAITSAVTGVSDALLQAVNVYPNPSAGEFTVEVRGANAKGAMQVEVTNLLGQRVHTATIRDNFENKINLSSLSNGMYTIKVKSGDEYMIRNIVVQK</sequence>
<dbReference type="PROSITE" id="PS50853">
    <property type="entry name" value="FN3"/>
    <property type="match status" value="1"/>
</dbReference>
<evidence type="ECO:0000256" key="1">
    <source>
        <dbReference type="SAM" id="SignalP"/>
    </source>
</evidence>
<dbReference type="SUPFAM" id="SSF49265">
    <property type="entry name" value="Fibronectin type III"/>
    <property type="match status" value="1"/>
</dbReference>
<dbReference type="NCBIfam" id="TIGR04183">
    <property type="entry name" value="Por_Secre_tail"/>
    <property type="match status" value="1"/>
</dbReference>
<evidence type="ECO:0000313" key="3">
    <source>
        <dbReference type="EMBL" id="TGE17027.1"/>
    </source>
</evidence>
<dbReference type="OrthoDB" id="617614at2"/>
<organism evidence="3 4">
    <name type="scientific">Hymenobacter elongatus</name>
    <dbReference type="NCBI Taxonomy" id="877208"/>
    <lineage>
        <taxon>Bacteria</taxon>
        <taxon>Pseudomonadati</taxon>
        <taxon>Bacteroidota</taxon>
        <taxon>Cytophagia</taxon>
        <taxon>Cytophagales</taxon>
        <taxon>Hymenobacteraceae</taxon>
        <taxon>Hymenobacter</taxon>
    </lineage>
</organism>